<sequence length="76" mass="8546">MLPSITGGCQCQLSSGRLQACPHPALISRLSAFNVASVCLLFNFLQRCTLYLAEFEQNYVIVLFHKCVRIQNDVRV</sequence>
<accession>A0A8S3XF37</accession>
<evidence type="ECO:0000313" key="1">
    <source>
        <dbReference type="EMBL" id="CAG5016079.1"/>
    </source>
</evidence>
<proteinExistence type="predicted"/>
<name>A0A8S3XF37_PARAO</name>
<dbReference type="EMBL" id="CAJQZP010001094">
    <property type="protein sequence ID" value="CAG5016079.1"/>
    <property type="molecule type" value="Genomic_DNA"/>
</dbReference>
<gene>
    <name evidence="1" type="ORF">PAPOLLO_LOCUS16470</name>
</gene>
<reference evidence="1" key="1">
    <citation type="submission" date="2021-04" db="EMBL/GenBank/DDBJ databases">
        <authorList>
            <person name="Tunstrom K."/>
        </authorList>
    </citation>
    <scope>NUCLEOTIDE SEQUENCE</scope>
</reference>
<organism evidence="1 2">
    <name type="scientific">Parnassius apollo</name>
    <name type="common">Apollo butterfly</name>
    <name type="synonym">Papilio apollo</name>
    <dbReference type="NCBI Taxonomy" id="110799"/>
    <lineage>
        <taxon>Eukaryota</taxon>
        <taxon>Metazoa</taxon>
        <taxon>Ecdysozoa</taxon>
        <taxon>Arthropoda</taxon>
        <taxon>Hexapoda</taxon>
        <taxon>Insecta</taxon>
        <taxon>Pterygota</taxon>
        <taxon>Neoptera</taxon>
        <taxon>Endopterygota</taxon>
        <taxon>Lepidoptera</taxon>
        <taxon>Glossata</taxon>
        <taxon>Ditrysia</taxon>
        <taxon>Papilionoidea</taxon>
        <taxon>Papilionidae</taxon>
        <taxon>Parnassiinae</taxon>
        <taxon>Parnassini</taxon>
        <taxon>Parnassius</taxon>
        <taxon>Parnassius</taxon>
    </lineage>
</organism>
<comment type="caution">
    <text evidence="1">The sequence shown here is derived from an EMBL/GenBank/DDBJ whole genome shotgun (WGS) entry which is preliminary data.</text>
</comment>
<evidence type="ECO:0000313" key="2">
    <source>
        <dbReference type="Proteomes" id="UP000691718"/>
    </source>
</evidence>
<dbReference type="AlphaFoldDB" id="A0A8S3XF37"/>
<dbReference type="Proteomes" id="UP000691718">
    <property type="component" value="Unassembled WGS sequence"/>
</dbReference>
<keyword evidence="2" id="KW-1185">Reference proteome</keyword>
<protein>
    <submittedName>
        <fullName evidence="1">(apollo) hypothetical protein</fullName>
    </submittedName>
</protein>